<feature type="chain" id="PRO_5020496441" description="DUF3575 domain-containing protein" evidence="1">
    <location>
        <begin position="20"/>
        <end position="189"/>
    </location>
</feature>
<evidence type="ECO:0000313" key="2">
    <source>
        <dbReference type="EMBL" id="TCD28112.1"/>
    </source>
</evidence>
<dbReference type="AlphaFoldDB" id="A0A4R0PYD4"/>
<organism evidence="2 3">
    <name type="scientific">Pedobacter psychrodurus</name>
    <dbReference type="NCBI Taxonomy" id="2530456"/>
    <lineage>
        <taxon>Bacteria</taxon>
        <taxon>Pseudomonadati</taxon>
        <taxon>Bacteroidota</taxon>
        <taxon>Sphingobacteriia</taxon>
        <taxon>Sphingobacteriales</taxon>
        <taxon>Sphingobacteriaceae</taxon>
        <taxon>Pedobacter</taxon>
    </lineage>
</organism>
<feature type="signal peptide" evidence="1">
    <location>
        <begin position="1"/>
        <end position="19"/>
    </location>
</feature>
<name>A0A4R0PYD4_9SPHI</name>
<dbReference type="EMBL" id="SJSO01000004">
    <property type="protein sequence ID" value="TCD28112.1"/>
    <property type="molecule type" value="Genomic_DNA"/>
</dbReference>
<keyword evidence="1" id="KW-0732">Signal</keyword>
<protein>
    <recommendedName>
        <fullName evidence="4">DUF3575 domain-containing protein</fullName>
    </recommendedName>
</protein>
<proteinExistence type="predicted"/>
<reference evidence="2 3" key="1">
    <citation type="submission" date="2019-02" db="EMBL/GenBank/DDBJ databases">
        <title>Pedobacter sp. RP-3-21 sp. nov., isolated from Arctic soil.</title>
        <authorList>
            <person name="Dahal R.H."/>
        </authorList>
    </citation>
    <scope>NUCLEOTIDE SEQUENCE [LARGE SCALE GENOMIC DNA]</scope>
    <source>
        <strain evidence="2 3">RP-3-21</strain>
    </source>
</reference>
<dbReference type="RefSeq" id="WP_131528044.1">
    <property type="nucleotide sequence ID" value="NZ_SJSO01000004.1"/>
</dbReference>
<evidence type="ECO:0000256" key="1">
    <source>
        <dbReference type="SAM" id="SignalP"/>
    </source>
</evidence>
<sequence length="189" mass="21568">MKKKTLLFIFLLCNSAIFAQKPAGLIVKTNLLNLVAKRPTLSVEKTFSDLYGLEFAYTSGEIKNFGYRDYYHYDGFLLRAKKYIRAIKNREANAFYGAYFGNLNKTVVSHSSVDNTGFFSWGHDRDFKASSLRYGGTFGVSFIPKKHFLLEGLTGLGYGNYFNVHNNLNSKLPNGYFDFQLWLSVGYSF</sequence>
<evidence type="ECO:0000313" key="3">
    <source>
        <dbReference type="Proteomes" id="UP000293925"/>
    </source>
</evidence>
<comment type="caution">
    <text evidence="2">The sequence shown here is derived from an EMBL/GenBank/DDBJ whole genome shotgun (WGS) entry which is preliminary data.</text>
</comment>
<keyword evidence="3" id="KW-1185">Reference proteome</keyword>
<accession>A0A4R0PYD4</accession>
<evidence type="ECO:0008006" key="4">
    <source>
        <dbReference type="Google" id="ProtNLM"/>
    </source>
</evidence>
<dbReference type="OrthoDB" id="754321at2"/>
<gene>
    <name evidence="2" type="ORF">EZ456_05290</name>
</gene>
<dbReference type="Proteomes" id="UP000293925">
    <property type="component" value="Unassembled WGS sequence"/>
</dbReference>